<proteinExistence type="predicted"/>
<dbReference type="InterPro" id="IPR014729">
    <property type="entry name" value="Rossmann-like_a/b/a_fold"/>
</dbReference>
<accession>A0ABU7FUU0</accession>
<evidence type="ECO:0000259" key="1">
    <source>
        <dbReference type="Pfam" id="PF00582"/>
    </source>
</evidence>
<dbReference type="SUPFAM" id="SSF52402">
    <property type="entry name" value="Adenine nucleotide alpha hydrolases-like"/>
    <property type="match status" value="1"/>
</dbReference>
<evidence type="ECO:0000313" key="3">
    <source>
        <dbReference type="Proteomes" id="UP001333996"/>
    </source>
</evidence>
<dbReference type="Pfam" id="PF00582">
    <property type="entry name" value="Usp"/>
    <property type="match status" value="1"/>
</dbReference>
<reference evidence="2" key="1">
    <citation type="submission" date="2024-01" db="EMBL/GenBank/DDBJ databases">
        <title>First draft genome sequence data of TA4-1, the type strain of Gram-positive actinobacterium Streptomyces chiangmaiensis.</title>
        <authorList>
            <person name="Yasawong M."/>
            <person name="Nantapong N."/>
        </authorList>
    </citation>
    <scope>NUCLEOTIDE SEQUENCE</scope>
    <source>
        <strain evidence="2">TA4-1</strain>
    </source>
</reference>
<feature type="non-terminal residue" evidence="2">
    <location>
        <position position="215"/>
    </location>
</feature>
<feature type="domain" description="UspA" evidence="1">
    <location>
        <begin position="83"/>
        <end position="213"/>
    </location>
</feature>
<name>A0ABU7FUU0_9ACTN</name>
<sequence>MEQAVIACVDDSANDRAVVRWAEQEASLRGLPLREVHGAVPYAAKLVVAGVQRLDTAAFSACPVVLVPPQPDLRQAVHPVAEIVLGLNAREPAAGAVDFACETARLWDVRLRAVHAWQLPPCAAELPFGVPEEDRGAWEDQEVQLLADALRPWREKCPELHVLADVRLFTPAQALLQGSASAGLVVVGRGLRGGPGTVAPLLLRDARCPVAVVSS</sequence>
<dbReference type="RefSeq" id="WP_329512199.1">
    <property type="nucleotide sequence ID" value="NZ_JAYWVC010000276.1"/>
</dbReference>
<keyword evidence="3" id="KW-1185">Reference proteome</keyword>
<dbReference type="InterPro" id="IPR006016">
    <property type="entry name" value="UspA"/>
</dbReference>
<protein>
    <submittedName>
        <fullName evidence="2">Universal stress protein</fullName>
    </submittedName>
</protein>
<comment type="caution">
    <text evidence="2">The sequence shown here is derived from an EMBL/GenBank/DDBJ whole genome shotgun (WGS) entry which is preliminary data.</text>
</comment>
<evidence type="ECO:0000313" key="2">
    <source>
        <dbReference type="EMBL" id="MED7827832.1"/>
    </source>
</evidence>
<dbReference type="EMBL" id="JAYWVC010000276">
    <property type="protein sequence ID" value="MED7827832.1"/>
    <property type="molecule type" value="Genomic_DNA"/>
</dbReference>
<dbReference type="Gene3D" id="3.40.50.620">
    <property type="entry name" value="HUPs"/>
    <property type="match status" value="2"/>
</dbReference>
<organism evidence="2 3">
    <name type="scientific">Streptomyces chiangmaiensis</name>
    <dbReference type="NCBI Taxonomy" id="766497"/>
    <lineage>
        <taxon>Bacteria</taxon>
        <taxon>Bacillati</taxon>
        <taxon>Actinomycetota</taxon>
        <taxon>Actinomycetes</taxon>
        <taxon>Kitasatosporales</taxon>
        <taxon>Streptomycetaceae</taxon>
        <taxon>Streptomyces</taxon>
    </lineage>
</organism>
<dbReference type="Proteomes" id="UP001333996">
    <property type="component" value="Unassembled WGS sequence"/>
</dbReference>
<gene>
    <name evidence="2" type="ORF">VXC91_39570</name>
</gene>